<accession>A0A917ZK56</accession>
<proteinExistence type="predicted"/>
<organism evidence="1 2">
    <name type="scientific">Marinobacterium nitratireducens</name>
    <dbReference type="NCBI Taxonomy" id="518897"/>
    <lineage>
        <taxon>Bacteria</taxon>
        <taxon>Pseudomonadati</taxon>
        <taxon>Pseudomonadota</taxon>
        <taxon>Gammaproteobacteria</taxon>
        <taxon>Oceanospirillales</taxon>
        <taxon>Oceanospirillaceae</taxon>
        <taxon>Marinobacterium</taxon>
    </lineage>
</organism>
<dbReference type="AlphaFoldDB" id="A0A917ZK56"/>
<keyword evidence="2" id="KW-1185">Reference proteome</keyword>
<sequence>MVKSILACFKAISSVKNIPNARRIAVSWMAQTLTYALLIDLADGAFLLQPLHGADAKRCSSSLCRPGFIPYWPGAARRQYWRR</sequence>
<evidence type="ECO:0000313" key="1">
    <source>
        <dbReference type="EMBL" id="GGO83297.1"/>
    </source>
</evidence>
<dbReference type="RefSeq" id="WP_188861113.1">
    <property type="nucleotide sequence ID" value="NZ_BMLT01000006.1"/>
</dbReference>
<gene>
    <name evidence="1" type="ORF">GCM10011348_26730</name>
</gene>
<dbReference type="Proteomes" id="UP000599578">
    <property type="component" value="Unassembled WGS sequence"/>
</dbReference>
<comment type="caution">
    <text evidence="1">The sequence shown here is derived from an EMBL/GenBank/DDBJ whole genome shotgun (WGS) entry which is preliminary data.</text>
</comment>
<protein>
    <submittedName>
        <fullName evidence="1">Uncharacterized protein</fullName>
    </submittedName>
</protein>
<name>A0A917ZK56_9GAMM</name>
<evidence type="ECO:0000313" key="2">
    <source>
        <dbReference type="Proteomes" id="UP000599578"/>
    </source>
</evidence>
<reference evidence="1 2" key="1">
    <citation type="journal article" date="2014" name="Int. J. Syst. Evol. Microbiol.">
        <title>Complete genome sequence of Corynebacterium casei LMG S-19264T (=DSM 44701T), isolated from a smear-ripened cheese.</title>
        <authorList>
            <consortium name="US DOE Joint Genome Institute (JGI-PGF)"/>
            <person name="Walter F."/>
            <person name="Albersmeier A."/>
            <person name="Kalinowski J."/>
            <person name="Ruckert C."/>
        </authorList>
    </citation>
    <scope>NUCLEOTIDE SEQUENCE [LARGE SCALE GENOMIC DNA]</scope>
    <source>
        <strain evidence="1 2">CGMCC 1.7286</strain>
    </source>
</reference>
<dbReference type="EMBL" id="BMLT01000006">
    <property type="protein sequence ID" value="GGO83297.1"/>
    <property type="molecule type" value="Genomic_DNA"/>
</dbReference>